<organism evidence="1 2">
    <name type="scientific">Chamaesiphon polymorphus CCALA 037</name>
    <dbReference type="NCBI Taxonomy" id="2107692"/>
    <lineage>
        <taxon>Bacteria</taxon>
        <taxon>Bacillati</taxon>
        <taxon>Cyanobacteriota</taxon>
        <taxon>Cyanophyceae</taxon>
        <taxon>Gomontiellales</taxon>
        <taxon>Chamaesiphonaceae</taxon>
        <taxon>Chamaesiphon</taxon>
    </lineage>
</organism>
<dbReference type="OrthoDB" id="9804312at2"/>
<dbReference type="RefSeq" id="WP_106303286.1">
    <property type="nucleotide sequence ID" value="NZ_PVWO01000090.1"/>
</dbReference>
<name>A0A2T1GHG5_9CYAN</name>
<keyword evidence="2" id="KW-1185">Reference proteome</keyword>
<evidence type="ECO:0000313" key="1">
    <source>
        <dbReference type="EMBL" id="PSB57146.1"/>
    </source>
</evidence>
<dbReference type="EMBL" id="PVWO01000090">
    <property type="protein sequence ID" value="PSB57146.1"/>
    <property type="molecule type" value="Genomic_DNA"/>
</dbReference>
<dbReference type="Proteomes" id="UP000238937">
    <property type="component" value="Unassembled WGS sequence"/>
</dbReference>
<dbReference type="AlphaFoldDB" id="A0A2T1GHG5"/>
<reference evidence="1 2" key="1">
    <citation type="submission" date="2018-03" db="EMBL/GenBank/DDBJ databases">
        <title>The ancient ancestry and fast evolution of plastids.</title>
        <authorList>
            <person name="Moore K.R."/>
            <person name="Magnabosco C."/>
            <person name="Momper L."/>
            <person name="Gold D.A."/>
            <person name="Bosak T."/>
            <person name="Fournier G.P."/>
        </authorList>
    </citation>
    <scope>NUCLEOTIDE SEQUENCE [LARGE SCALE GENOMIC DNA]</scope>
    <source>
        <strain evidence="1 2">CCALA 037</strain>
    </source>
</reference>
<dbReference type="Pfam" id="PF12088">
    <property type="entry name" value="DUF3565"/>
    <property type="match status" value="1"/>
</dbReference>
<sequence>MHRAIIGFHQDLEQHWVAELDCGHCQHTRHEPPFFPRPWVTTAAGRMEQIGRILNCVICDRETVENGDRADRLN</sequence>
<proteinExistence type="predicted"/>
<comment type="caution">
    <text evidence="1">The sequence shown here is derived from an EMBL/GenBank/DDBJ whole genome shotgun (WGS) entry which is preliminary data.</text>
</comment>
<protein>
    <submittedName>
        <fullName evidence="1">DUF3565 domain-containing protein</fullName>
    </submittedName>
</protein>
<dbReference type="InterPro" id="IPR021948">
    <property type="entry name" value="DUF3565"/>
</dbReference>
<accession>A0A2T1GHG5</accession>
<evidence type="ECO:0000313" key="2">
    <source>
        <dbReference type="Proteomes" id="UP000238937"/>
    </source>
</evidence>
<gene>
    <name evidence="1" type="ORF">C7B77_09415</name>
</gene>